<dbReference type="SUPFAM" id="SSF55874">
    <property type="entry name" value="ATPase domain of HSP90 chaperone/DNA topoisomerase II/histidine kinase"/>
    <property type="match status" value="1"/>
</dbReference>
<organism evidence="2 3">
    <name type="scientific">Orientia tsutsugamushi str. Gilliam</name>
    <dbReference type="NCBI Taxonomy" id="1359184"/>
    <lineage>
        <taxon>Bacteria</taxon>
        <taxon>Pseudomonadati</taxon>
        <taxon>Pseudomonadota</taxon>
        <taxon>Alphaproteobacteria</taxon>
        <taxon>Rickettsiales</taxon>
        <taxon>Rickettsiaceae</taxon>
        <taxon>Rickettsieae</taxon>
        <taxon>Orientia</taxon>
    </lineage>
</organism>
<dbReference type="Pfam" id="PF02518">
    <property type="entry name" value="HATPase_c"/>
    <property type="match status" value="1"/>
</dbReference>
<feature type="domain" description="Histidine kinase/HSP90-like ATPase" evidence="1">
    <location>
        <begin position="125"/>
        <end position="233"/>
    </location>
</feature>
<dbReference type="InterPro" id="IPR003594">
    <property type="entry name" value="HATPase_dom"/>
</dbReference>
<reference evidence="2 3" key="1">
    <citation type="submission" date="2015-02" db="EMBL/GenBank/DDBJ databases">
        <title>Genome Sequencing of Rickettsiales.</title>
        <authorList>
            <person name="Daugherty S.C."/>
            <person name="Su Q."/>
            <person name="Abolude K."/>
            <person name="Beier-Sexton M."/>
            <person name="Carlyon J.A."/>
            <person name="Carter R."/>
            <person name="Day N.P."/>
            <person name="Dumler S.J."/>
            <person name="Dyachenko V."/>
            <person name="Godinez A."/>
            <person name="Kurtti T.J."/>
            <person name="Lichay M."/>
            <person name="Mullins K.E."/>
            <person name="Ott S."/>
            <person name="Pappas-Brown V."/>
            <person name="Paris D.H."/>
            <person name="Patel P."/>
            <person name="Richards A.L."/>
            <person name="Sadzewicz L."/>
            <person name="Sears K."/>
            <person name="Seidman D."/>
            <person name="Sengamalay N."/>
            <person name="Stenos J."/>
            <person name="Tallon L.J."/>
            <person name="Vincent G."/>
            <person name="Fraser C.M."/>
            <person name="Munderloh U."/>
            <person name="Dunning-Hotopp J.C."/>
        </authorList>
    </citation>
    <scope>NUCLEOTIDE SEQUENCE [LARGE SCALE GENOMIC DNA]</scope>
    <source>
        <strain evidence="2 3">Gilliam</strain>
    </source>
</reference>
<keyword evidence="2" id="KW-0418">Kinase</keyword>
<dbReference type="EMBL" id="LANO01000049">
    <property type="protein sequence ID" value="KJV51318.1"/>
    <property type="molecule type" value="Genomic_DNA"/>
</dbReference>
<dbReference type="InterPro" id="IPR036890">
    <property type="entry name" value="HATPase_C_sf"/>
</dbReference>
<evidence type="ECO:0000313" key="2">
    <source>
        <dbReference type="EMBL" id="KJV51318.1"/>
    </source>
</evidence>
<keyword evidence="2" id="KW-0808">Transferase</keyword>
<comment type="caution">
    <text evidence="2">The sequence shown here is derived from an EMBL/GenBank/DDBJ whole genome shotgun (WGS) entry which is preliminary data.</text>
</comment>
<protein>
    <submittedName>
        <fullName evidence="2">Histidine kinase-, DNA gyrase B-, and HSP90-like ATPase family protein</fullName>
    </submittedName>
</protein>
<dbReference type="AlphaFoldDB" id="A0A0F3M6D4"/>
<sequence length="239" mass="28104">MKCQFNYIPKLGCDYEKRQIYKNIQLLLQYLVKGDFSKIPKQIVRLRLSVIGLFKLIQRESIDYKIIKNAIYRLVREYKELFISTAHEEIYLRSLLEKSISDIRDNESDCIVYTDYDYEKIRMIGYGDEIQQILTQLLDNANRFGEKVKVILIRVRLLNPDIRDKTLELTIRNNGNNIKKLQKINTAFKTPNEDNVLGLGLTFVKLLLQAIKGEITYVKNEHTEVICRVPIYCSLSLIF</sequence>
<proteinExistence type="predicted"/>
<dbReference type="Gene3D" id="3.30.565.10">
    <property type="entry name" value="Histidine kinase-like ATPase, C-terminal domain"/>
    <property type="match status" value="1"/>
</dbReference>
<accession>A0A0F3M6D4</accession>
<gene>
    <name evidence="2" type="ORF">OTSGILL_2382</name>
</gene>
<dbReference type="PATRIC" id="fig|1359184.3.peg.2196"/>
<name>A0A0F3M6D4_ORITS</name>
<evidence type="ECO:0000259" key="1">
    <source>
        <dbReference type="SMART" id="SM00387"/>
    </source>
</evidence>
<dbReference type="GO" id="GO:0016301">
    <property type="term" value="F:kinase activity"/>
    <property type="evidence" value="ECO:0007669"/>
    <property type="project" value="UniProtKB-KW"/>
</dbReference>
<evidence type="ECO:0000313" key="3">
    <source>
        <dbReference type="Proteomes" id="UP000033769"/>
    </source>
</evidence>
<dbReference type="Proteomes" id="UP000033769">
    <property type="component" value="Unassembled WGS sequence"/>
</dbReference>
<dbReference type="SMART" id="SM00387">
    <property type="entry name" value="HATPase_c"/>
    <property type="match status" value="1"/>
</dbReference>